<comment type="caution">
    <text evidence="1">The sequence shown here is derived from an EMBL/GenBank/DDBJ whole genome shotgun (WGS) entry which is preliminary data.</text>
</comment>
<dbReference type="EMBL" id="JAFFZM010000013">
    <property type="protein sequence ID" value="MBO8200961.1"/>
    <property type="molecule type" value="Genomic_DNA"/>
</dbReference>
<organism evidence="1 2">
    <name type="scientific">Streptomyces smyrnaeus</name>
    <dbReference type="NCBI Taxonomy" id="1387713"/>
    <lineage>
        <taxon>Bacteria</taxon>
        <taxon>Bacillati</taxon>
        <taxon>Actinomycetota</taxon>
        <taxon>Actinomycetes</taxon>
        <taxon>Kitasatosporales</taxon>
        <taxon>Streptomycetaceae</taxon>
        <taxon>Streptomyces</taxon>
    </lineage>
</organism>
<proteinExistence type="predicted"/>
<sequence>MPPEPPWTDRVQQPRPDGPVQLVTPTGYEWWAGPKHLRAATQQERDAYNAARRDVLRPWTGRAAK</sequence>
<dbReference type="RefSeq" id="WP_209212560.1">
    <property type="nucleotide sequence ID" value="NZ_JAFFZM010000013.1"/>
</dbReference>
<gene>
    <name evidence="1" type="ORF">JW613_22040</name>
</gene>
<evidence type="ECO:0000313" key="1">
    <source>
        <dbReference type="EMBL" id="MBO8200961.1"/>
    </source>
</evidence>
<protein>
    <submittedName>
        <fullName evidence="1">Uncharacterized protein</fullName>
    </submittedName>
</protein>
<dbReference type="Proteomes" id="UP000721954">
    <property type="component" value="Unassembled WGS sequence"/>
</dbReference>
<name>A0ABS3Y0V9_9ACTN</name>
<dbReference type="GeneID" id="96261297"/>
<keyword evidence="2" id="KW-1185">Reference proteome</keyword>
<accession>A0ABS3Y0V9</accession>
<reference evidence="1 2" key="1">
    <citation type="submission" date="2021-02" db="EMBL/GenBank/DDBJ databases">
        <title>Streptomyces spirodelae sp. nov., isolated from duckweed.</title>
        <authorList>
            <person name="Saimee Y."/>
            <person name="Duangmal K."/>
        </authorList>
    </citation>
    <scope>NUCLEOTIDE SEQUENCE [LARGE SCALE GENOMIC DNA]</scope>
    <source>
        <strain evidence="1 2">DSM 42105</strain>
    </source>
</reference>
<evidence type="ECO:0000313" key="2">
    <source>
        <dbReference type="Proteomes" id="UP000721954"/>
    </source>
</evidence>